<dbReference type="Proteomes" id="UP000230233">
    <property type="component" value="Chromosome V"/>
</dbReference>
<dbReference type="PANTHER" id="PTHR22943:SF242">
    <property type="entry name" value="SEVEN TM RECEPTOR"/>
    <property type="match status" value="1"/>
</dbReference>
<gene>
    <name evidence="2" type="primary">Cnig_chr_V.g17610</name>
    <name evidence="2" type="ORF">B9Z55_017610</name>
</gene>
<reference evidence="3" key="1">
    <citation type="submission" date="2017-10" db="EMBL/GenBank/DDBJ databases">
        <title>Rapid genome shrinkage in a self-fertile nematode reveals novel sperm competition proteins.</title>
        <authorList>
            <person name="Yin D."/>
            <person name="Schwarz E.M."/>
            <person name="Thomas C.G."/>
            <person name="Felde R.L."/>
            <person name="Korf I.F."/>
            <person name="Cutter A.D."/>
            <person name="Schartner C.M."/>
            <person name="Ralston E.J."/>
            <person name="Meyer B.J."/>
            <person name="Haag E.S."/>
        </authorList>
    </citation>
    <scope>NUCLEOTIDE SEQUENCE [LARGE SCALE GENOMIC DNA]</scope>
    <source>
        <strain evidence="3">JU1422</strain>
    </source>
</reference>
<dbReference type="EMBL" id="PDUG01000005">
    <property type="protein sequence ID" value="PIC24182.1"/>
    <property type="molecule type" value="Genomic_DNA"/>
</dbReference>
<dbReference type="SUPFAM" id="SSF81321">
    <property type="entry name" value="Family A G protein-coupled receptor-like"/>
    <property type="match status" value="1"/>
</dbReference>
<keyword evidence="1" id="KW-1133">Transmembrane helix</keyword>
<keyword evidence="1" id="KW-0472">Membrane</keyword>
<evidence type="ECO:0000313" key="2">
    <source>
        <dbReference type="EMBL" id="PIC24182.1"/>
    </source>
</evidence>
<keyword evidence="3" id="KW-1185">Reference proteome</keyword>
<dbReference type="PANTHER" id="PTHR22943">
    <property type="entry name" value="7-TRANSMEMBRANE DOMAIN RECEPTOR C.ELEGANS"/>
    <property type="match status" value="1"/>
</dbReference>
<organism evidence="2 3">
    <name type="scientific">Caenorhabditis nigoni</name>
    <dbReference type="NCBI Taxonomy" id="1611254"/>
    <lineage>
        <taxon>Eukaryota</taxon>
        <taxon>Metazoa</taxon>
        <taxon>Ecdysozoa</taxon>
        <taxon>Nematoda</taxon>
        <taxon>Chromadorea</taxon>
        <taxon>Rhabditida</taxon>
        <taxon>Rhabditina</taxon>
        <taxon>Rhabditomorpha</taxon>
        <taxon>Rhabditoidea</taxon>
        <taxon>Rhabditidae</taxon>
        <taxon>Peloderinae</taxon>
        <taxon>Caenorhabditis</taxon>
    </lineage>
</organism>
<dbReference type="InterPro" id="IPR019428">
    <property type="entry name" value="7TM_GPCR_serpentine_rcpt_Str"/>
</dbReference>
<name>A0A2G5TA73_9PELO</name>
<evidence type="ECO:0008006" key="4">
    <source>
        <dbReference type="Google" id="ProtNLM"/>
    </source>
</evidence>
<dbReference type="GO" id="GO:0042048">
    <property type="term" value="P:olfactory behavior"/>
    <property type="evidence" value="ECO:0007669"/>
    <property type="project" value="TreeGrafter"/>
</dbReference>
<sequence length="127" mass="14144">MGLFINIILFCGYKTYRKMESVEITMSLKTEELNNQLFRTLIFQTLVPMLTMFTPVALLVILPMFSINVGTFANAPSLNAGIYPALDATIAIFMIRDFRETVICCRPAKITASTSTSGVRYSISPDS</sequence>
<dbReference type="GO" id="GO:0005886">
    <property type="term" value="C:plasma membrane"/>
    <property type="evidence" value="ECO:0007669"/>
    <property type="project" value="TreeGrafter"/>
</dbReference>
<dbReference type="Pfam" id="PF10326">
    <property type="entry name" value="7TM_GPCR_Str"/>
    <property type="match status" value="1"/>
</dbReference>
<proteinExistence type="predicted"/>
<dbReference type="AlphaFoldDB" id="A0A2G5TA73"/>
<evidence type="ECO:0000256" key="1">
    <source>
        <dbReference type="SAM" id="Phobius"/>
    </source>
</evidence>
<evidence type="ECO:0000313" key="3">
    <source>
        <dbReference type="Proteomes" id="UP000230233"/>
    </source>
</evidence>
<comment type="caution">
    <text evidence="2">The sequence shown here is derived from an EMBL/GenBank/DDBJ whole genome shotgun (WGS) entry which is preliminary data.</text>
</comment>
<accession>A0A2G5TA73</accession>
<dbReference type="OrthoDB" id="5860156at2759"/>
<keyword evidence="1" id="KW-0812">Transmembrane</keyword>
<feature type="transmembrane region" description="Helical" evidence="1">
    <location>
        <begin position="41"/>
        <end position="62"/>
    </location>
</feature>
<protein>
    <recommendedName>
        <fullName evidence="4">7TM GPCR serpentine receptor class x (Srx) domain-containing protein</fullName>
    </recommendedName>
</protein>
<dbReference type="GO" id="GO:0038022">
    <property type="term" value="F:G protein-coupled olfactory receptor activity"/>
    <property type="evidence" value="ECO:0007669"/>
    <property type="project" value="TreeGrafter"/>
</dbReference>